<feature type="transmembrane region" description="Helical" evidence="1">
    <location>
        <begin position="6"/>
        <end position="24"/>
    </location>
</feature>
<sequence length="103" mass="12244">MEFTALQLLLILAGILIFLTVFIGDKAKWREFYGGSQRNFTEVQGVFQYLRDQGIRCRLKTRIQGFSRMQNAQMTTAVVEVHKEDVERARQLMREYNNRNRRK</sequence>
<evidence type="ECO:0000313" key="3">
    <source>
        <dbReference type="Proteomes" id="UP000449710"/>
    </source>
</evidence>
<name>A0AA43XKM8_9CLOT</name>
<dbReference type="EMBL" id="SUMG01000005">
    <property type="protein sequence ID" value="NBG88024.1"/>
    <property type="molecule type" value="Genomic_DNA"/>
</dbReference>
<keyword evidence="3" id="KW-1185">Reference proteome</keyword>
<comment type="caution">
    <text evidence="2">The sequence shown here is derived from an EMBL/GenBank/DDBJ whole genome shotgun (WGS) entry which is preliminary data.</text>
</comment>
<evidence type="ECO:0000313" key="2">
    <source>
        <dbReference type="EMBL" id="NBG88024.1"/>
    </source>
</evidence>
<accession>A0AA43XKM8</accession>
<organism evidence="2 3">
    <name type="scientific">Isachenkonia alkalipeptolytica</name>
    <dbReference type="NCBI Taxonomy" id="2565777"/>
    <lineage>
        <taxon>Bacteria</taxon>
        <taxon>Bacillati</taxon>
        <taxon>Bacillota</taxon>
        <taxon>Clostridia</taxon>
        <taxon>Eubacteriales</taxon>
        <taxon>Clostridiaceae</taxon>
        <taxon>Isachenkonia</taxon>
    </lineage>
</organism>
<dbReference type="Proteomes" id="UP000449710">
    <property type="component" value="Unassembled WGS sequence"/>
</dbReference>
<keyword evidence="1" id="KW-1133">Transmembrane helix</keyword>
<reference evidence="2 3" key="1">
    <citation type="submission" date="2019-04" db="EMBL/GenBank/DDBJ databases">
        <title>Isachenkonia alkalipeptolytica gen. nov. sp. nov. a new anaerobic, alkiliphilic organothrophic bacterium capable to reduce synthesized ferrihydrite isolated from a soda lake.</title>
        <authorList>
            <person name="Toshchakov S.V."/>
            <person name="Zavarzina D.G."/>
            <person name="Zhilina T.N."/>
            <person name="Kostrikina N.A."/>
            <person name="Kublanov I.V."/>
        </authorList>
    </citation>
    <scope>NUCLEOTIDE SEQUENCE [LARGE SCALE GENOMIC DNA]</scope>
    <source>
        <strain evidence="2 3">Z-1701</strain>
    </source>
</reference>
<dbReference type="RefSeq" id="WP_160720109.1">
    <property type="nucleotide sequence ID" value="NZ_SUMG01000005.1"/>
</dbReference>
<protein>
    <submittedName>
        <fullName evidence="2">DUF2007 domain-containing protein</fullName>
    </submittedName>
</protein>
<keyword evidence="1" id="KW-0472">Membrane</keyword>
<keyword evidence="1" id="KW-0812">Transmembrane</keyword>
<dbReference type="AlphaFoldDB" id="A0AA43XKM8"/>
<gene>
    <name evidence="2" type="ORF">ISALK_05870</name>
</gene>
<evidence type="ECO:0000256" key="1">
    <source>
        <dbReference type="SAM" id="Phobius"/>
    </source>
</evidence>
<proteinExistence type="predicted"/>